<dbReference type="SUPFAM" id="SSF56112">
    <property type="entry name" value="Protein kinase-like (PK-like)"/>
    <property type="match status" value="1"/>
</dbReference>
<dbReference type="SUPFAM" id="SSF54211">
    <property type="entry name" value="Ribosomal protein S5 domain 2-like"/>
    <property type="match status" value="1"/>
</dbReference>
<dbReference type="InterPro" id="IPR006203">
    <property type="entry name" value="GHMP_knse_ATP-bd_CS"/>
</dbReference>
<dbReference type="PROSITE" id="PS00627">
    <property type="entry name" value="GHMP_KINASES_ATP"/>
    <property type="match status" value="1"/>
</dbReference>
<evidence type="ECO:0000256" key="7">
    <source>
        <dbReference type="ARBA" id="ARBA00022842"/>
    </source>
</evidence>
<evidence type="ECO:0000259" key="12">
    <source>
        <dbReference type="PROSITE" id="PS50011"/>
    </source>
</evidence>
<dbReference type="Pfam" id="PF08544">
    <property type="entry name" value="GHMP_kinases_C"/>
    <property type="match status" value="1"/>
</dbReference>
<feature type="domain" description="Protein kinase" evidence="12">
    <location>
        <begin position="376"/>
        <end position="639"/>
    </location>
</feature>
<dbReference type="EMBL" id="CASHTH010004166">
    <property type="protein sequence ID" value="CAI8054257.1"/>
    <property type="molecule type" value="Genomic_DNA"/>
</dbReference>
<dbReference type="Pfam" id="PF00069">
    <property type="entry name" value="Pkinase"/>
    <property type="match status" value="1"/>
</dbReference>
<dbReference type="Pfam" id="PF00288">
    <property type="entry name" value="GHMP_kinases_N"/>
    <property type="match status" value="1"/>
</dbReference>
<feature type="binding site" evidence="11">
    <location>
        <position position="406"/>
    </location>
    <ligand>
        <name>ATP</name>
        <dbReference type="ChEBI" id="CHEBI:30616"/>
    </ligand>
</feature>
<keyword evidence="8" id="KW-0119">Carbohydrate metabolism</keyword>
<dbReference type="Pfam" id="PF10509">
    <property type="entry name" value="GalKase_gal_bdg"/>
    <property type="match status" value="1"/>
</dbReference>
<evidence type="ECO:0000313" key="13">
    <source>
        <dbReference type="EMBL" id="CAI8054257.1"/>
    </source>
</evidence>
<dbReference type="PROSITE" id="PS50011">
    <property type="entry name" value="PROTEIN_KINASE_DOM"/>
    <property type="match status" value="1"/>
</dbReference>
<dbReference type="Gene3D" id="3.30.200.20">
    <property type="entry name" value="Phosphorylase Kinase, domain 1"/>
    <property type="match status" value="1"/>
</dbReference>
<dbReference type="EC" id="2.7.12.2" evidence="10"/>
<evidence type="ECO:0000256" key="5">
    <source>
        <dbReference type="ARBA" id="ARBA00022777"/>
    </source>
</evidence>
<dbReference type="PROSITE" id="PS00108">
    <property type="entry name" value="PROTEIN_KINASE_ST"/>
    <property type="match status" value="1"/>
</dbReference>
<dbReference type="GO" id="GO:0004708">
    <property type="term" value="F:MAP kinase kinase activity"/>
    <property type="evidence" value="ECO:0007669"/>
    <property type="project" value="UniProtKB-EC"/>
</dbReference>
<dbReference type="InterPro" id="IPR020568">
    <property type="entry name" value="Ribosomal_Su5_D2-typ_SF"/>
</dbReference>
<protein>
    <recommendedName>
        <fullName evidence="10">mitogen-activated protein kinase kinase</fullName>
        <ecNumber evidence="10">2.7.12.2</ecNumber>
    </recommendedName>
</protein>
<dbReference type="SUPFAM" id="SSF55060">
    <property type="entry name" value="GHMP Kinase, C-terminal domain"/>
    <property type="match status" value="1"/>
</dbReference>
<name>A0AA35TUM6_GEOBA</name>
<dbReference type="InterPro" id="IPR000719">
    <property type="entry name" value="Prot_kinase_dom"/>
</dbReference>
<dbReference type="Proteomes" id="UP001174909">
    <property type="component" value="Unassembled WGS sequence"/>
</dbReference>
<dbReference type="InterPro" id="IPR019539">
    <property type="entry name" value="GalKase_N"/>
</dbReference>
<keyword evidence="4 11" id="KW-0547">Nucleotide-binding</keyword>
<dbReference type="PANTHER" id="PTHR48013:SF11">
    <property type="entry name" value="LICORNE"/>
    <property type="match status" value="1"/>
</dbReference>
<dbReference type="InterPro" id="IPR013750">
    <property type="entry name" value="GHMP_kinase_C_dom"/>
</dbReference>
<dbReference type="InterPro" id="IPR011009">
    <property type="entry name" value="Kinase-like_dom_sf"/>
</dbReference>
<dbReference type="Gene3D" id="3.30.230.10">
    <property type="match status" value="1"/>
</dbReference>
<keyword evidence="1" id="KW-0723">Serine/threonine-protein kinase</keyword>
<sequence>MAQPPAPDAVSKPTQRAEYERLCRDAVKEFRWRFGEDQNPTIGVFAPGRVNLIGEHTIYNDGRVVSMALNLVTVILGRPSPSGSRNCRLITAASTGETGYHEFPVPQFPKDEPWEVETEGPFWATYLKGVVALMNRSGSIPPFDAIIATSVPLGGGLSSSAALEAATYHFIEQLCPRLKLSPKDVANFARKLRSATSTITLAAQTDCHTKEVSSIPFPDDDVVVLVTNSNYRRSQADTELEERRKTCAAAARKLGKKRLGELTVEELEAGKGVLEPVEYSRARHVVTEIQRTSDAVRALTDGDYLKFGQLMTASHKSLRDDYEVTCVELEKLVSLARQEKDGVLGACMTGGGFGGIDAIARITIGNESYQCKAKDMRSEDELGRGAFGAVYRMRHRKKGTVMAVKKIRATIDNDERRRLMMDVNVACKSLDCPYTVTFYGSLFHDGDVWIFMELMDRCLDQLYKLVYEKLKLTIPEAVVGKMAESTIKALHFLKSTLNVLHRDVKPSNILINRSGQVKLCDFGIAAETINSFTKTNIGSKPYLAPERINPTDNPSFDQRSDVWSFGITFFELAVGQFPYPFPKDVDIFKQLELVVKGRPPRVPDSAPVSPELRSFIHRCLTKEVSNRPKFHQLLDDPFIKRTETEDTDIGPWFRDILEREASL</sequence>
<keyword evidence="7" id="KW-0460">Magnesium</keyword>
<keyword evidence="6 11" id="KW-0067">ATP-binding</keyword>
<comment type="similarity">
    <text evidence="9">Belongs to the protein kinase superfamily. STE Ser/Thr protein kinase family. MAP kinase kinase subfamily.</text>
</comment>
<dbReference type="InterPro" id="IPR008271">
    <property type="entry name" value="Ser/Thr_kinase_AS"/>
</dbReference>
<dbReference type="GO" id="GO:0006012">
    <property type="term" value="P:galactose metabolic process"/>
    <property type="evidence" value="ECO:0007669"/>
    <property type="project" value="InterPro"/>
</dbReference>
<comment type="caution">
    <text evidence="13">The sequence shown here is derived from an EMBL/GenBank/DDBJ whole genome shotgun (WGS) entry which is preliminary data.</text>
</comment>
<dbReference type="FunFam" id="3.30.200.20:FF:000040">
    <property type="entry name" value="Dual specificity mitogen-activated protein kinase kinase"/>
    <property type="match status" value="1"/>
</dbReference>
<dbReference type="InterPro" id="IPR017441">
    <property type="entry name" value="Protein_kinase_ATP_BS"/>
</dbReference>
<dbReference type="GO" id="GO:0004674">
    <property type="term" value="F:protein serine/threonine kinase activity"/>
    <property type="evidence" value="ECO:0007669"/>
    <property type="project" value="UniProtKB-KW"/>
</dbReference>
<evidence type="ECO:0000256" key="3">
    <source>
        <dbReference type="ARBA" id="ARBA00022723"/>
    </source>
</evidence>
<dbReference type="GO" id="GO:0004335">
    <property type="term" value="F:galactokinase activity"/>
    <property type="evidence" value="ECO:0007669"/>
    <property type="project" value="InterPro"/>
</dbReference>
<dbReference type="InterPro" id="IPR036554">
    <property type="entry name" value="GHMP_kinase_C_sf"/>
</dbReference>
<dbReference type="InterPro" id="IPR014721">
    <property type="entry name" value="Ribsml_uS5_D2-typ_fold_subgr"/>
</dbReference>
<evidence type="ECO:0000256" key="10">
    <source>
        <dbReference type="ARBA" id="ARBA00038999"/>
    </source>
</evidence>
<dbReference type="Gene3D" id="1.10.510.10">
    <property type="entry name" value="Transferase(Phosphotransferase) domain 1"/>
    <property type="match status" value="1"/>
</dbReference>
<dbReference type="FunFam" id="3.30.70.890:FF:000001">
    <property type="entry name" value="Galactokinase"/>
    <property type="match status" value="1"/>
</dbReference>
<keyword evidence="5 13" id="KW-0418">Kinase</keyword>
<evidence type="ECO:0000256" key="1">
    <source>
        <dbReference type="ARBA" id="ARBA00022527"/>
    </source>
</evidence>
<keyword evidence="3" id="KW-0479">Metal-binding</keyword>
<dbReference type="Gene3D" id="3.30.70.890">
    <property type="entry name" value="GHMP kinase, C-terminal domain"/>
    <property type="match status" value="1"/>
</dbReference>
<evidence type="ECO:0000256" key="9">
    <source>
        <dbReference type="ARBA" id="ARBA00038035"/>
    </source>
</evidence>
<dbReference type="PRINTS" id="PR00473">
    <property type="entry name" value="GALCTOKINASE"/>
</dbReference>
<dbReference type="GO" id="GO:0005524">
    <property type="term" value="F:ATP binding"/>
    <property type="evidence" value="ECO:0007669"/>
    <property type="project" value="UniProtKB-UniRule"/>
</dbReference>
<dbReference type="InterPro" id="IPR000705">
    <property type="entry name" value="Galactokinase"/>
</dbReference>
<dbReference type="PRINTS" id="PR00959">
    <property type="entry name" value="MEVGALKINASE"/>
</dbReference>
<evidence type="ECO:0000256" key="4">
    <source>
        <dbReference type="ARBA" id="ARBA00022741"/>
    </source>
</evidence>
<keyword evidence="14" id="KW-1185">Reference proteome</keyword>
<evidence type="ECO:0000256" key="2">
    <source>
        <dbReference type="ARBA" id="ARBA00022679"/>
    </source>
</evidence>
<dbReference type="PANTHER" id="PTHR48013">
    <property type="entry name" value="DUAL SPECIFICITY MITOGEN-ACTIVATED PROTEIN KINASE KINASE 5-RELATED"/>
    <property type="match status" value="1"/>
</dbReference>
<proteinExistence type="inferred from homology"/>
<evidence type="ECO:0000256" key="6">
    <source>
        <dbReference type="ARBA" id="ARBA00022840"/>
    </source>
</evidence>
<dbReference type="InterPro" id="IPR006204">
    <property type="entry name" value="GHMP_kinase_N_dom"/>
</dbReference>
<dbReference type="PROSITE" id="PS00107">
    <property type="entry name" value="PROTEIN_KINASE_ATP"/>
    <property type="match status" value="1"/>
</dbReference>
<accession>A0AA35TUM6</accession>
<organism evidence="13 14">
    <name type="scientific">Geodia barretti</name>
    <name type="common">Barrett's horny sponge</name>
    <dbReference type="NCBI Taxonomy" id="519541"/>
    <lineage>
        <taxon>Eukaryota</taxon>
        <taxon>Metazoa</taxon>
        <taxon>Porifera</taxon>
        <taxon>Demospongiae</taxon>
        <taxon>Heteroscleromorpha</taxon>
        <taxon>Tetractinellida</taxon>
        <taxon>Astrophorina</taxon>
        <taxon>Geodiidae</taxon>
        <taxon>Geodia</taxon>
    </lineage>
</organism>
<evidence type="ECO:0000256" key="8">
    <source>
        <dbReference type="ARBA" id="ARBA00023277"/>
    </source>
</evidence>
<dbReference type="GO" id="GO:0046872">
    <property type="term" value="F:metal ion binding"/>
    <property type="evidence" value="ECO:0007669"/>
    <property type="project" value="UniProtKB-KW"/>
</dbReference>
<keyword evidence="2" id="KW-0808">Transferase</keyword>
<evidence type="ECO:0000313" key="14">
    <source>
        <dbReference type="Proteomes" id="UP001174909"/>
    </source>
</evidence>
<reference evidence="13" key="1">
    <citation type="submission" date="2023-03" db="EMBL/GenBank/DDBJ databases">
        <authorList>
            <person name="Steffen K."/>
            <person name="Cardenas P."/>
        </authorList>
    </citation>
    <scope>NUCLEOTIDE SEQUENCE</scope>
</reference>
<dbReference type="SMART" id="SM00220">
    <property type="entry name" value="S_TKc"/>
    <property type="match status" value="1"/>
</dbReference>
<gene>
    <name evidence="13" type="ORF">GBAR_LOCUS29637</name>
</gene>
<dbReference type="AlphaFoldDB" id="A0AA35TUM6"/>
<evidence type="ECO:0000256" key="11">
    <source>
        <dbReference type="PROSITE-ProRule" id="PRU10141"/>
    </source>
</evidence>